<dbReference type="GO" id="GO:0008270">
    <property type="term" value="F:zinc ion binding"/>
    <property type="evidence" value="ECO:0007669"/>
    <property type="project" value="UniProtKB-KW"/>
</dbReference>
<dbReference type="GO" id="GO:0005096">
    <property type="term" value="F:GTPase activator activity"/>
    <property type="evidence" value="ECO:0000318"/>
    <property type="project" value="GO_Central"/>
</dbReference>
<dbReference type="GeneID" id="576757"/>
<dbReference type="Gene3D" id="1.10.220.150">
    <property type="entry name" value="Arf GTPase activating protein"/>
    <property type="match status" value="1"/>
</dbReference>
<dbReference type="PRINTS" id="PR00405">
    <property type="entry name" value="REVINTRACTNG"/>
</dbReference>
<evidence type="ECO:0000313" key="9">
    <source>
        <dbReference type="Proteomes" id="UP000007110"/>
    </source>
</evidence>
<keyword evidence="9" id="KW-1185">Reference proteome</keyword>
<evidence type="ECO:0000313" key="8">
    <source>
        <dbReference type="EnsemblMetazoa" id="XP_030838919"/>
    </source>
</evidence>
<proteinExistence type="predicted"/>
<evidence type="ECO:0000256" key="1">
    <source>
        <dbReference type="ARBA" id="ARBA00022468"/>
    </source>
</evidence>
<dbReference type="CDD" id="cd08830">
    <property type="entry name" value="ArfGap_ArfGap1"/>
    <property type="match status" value="1"/>
</dbReference>
<dbReference type="AlphaFoldDB" id="A0A7M7NQ57"/>
<dbReference type="OrthoDB" id="983479at2759"/>
<dbReference type="PROSITE" id="PS50115">
    <property type="entry name" value="ARFGAP"/>
    <property type="match status" value="1"/>
</dbReference>
<keyword evidence="1" id="KW-0343">GTPase activation</keyword>
<dbReference type="OMA" id="GGWAGWD"/>
<organism evidence="8 9">
    <name type="scientific">Strongylocentrotus purpuratus</name>
    <name type="common">Purple sea urchin</name>
    <dbReference type="NCBI Taxonomy" id="7668"/>
    <lineage>
        <taxon>Eukaryota</taxon>
        <taxon>Metazoa</taxon>
        <taxon>Echinodermata</taxon>
        <taxon>Eleutherozoa</taxon>
        <taxon>Echinozoa</taxon>
        <taxon>Echinoidea</taxon>
        <taxon>Euechinoidea</taxon>
        <taxon>Echinacea</taxon>
        <taxon>Camarodonta</taxon>
        <taxon>Echinidea</taxon>
        <taxon>Strongylocentrotidae</taxon>
        <taxon>Strongylocentrotus</taxon>
    </lineage>
</organism>
<accession>A0A7M7NQ57</accession>
<protein>
    <recommendedName>
        <fullName evidence="7">Arf-GAP domain-containing protein</fullName>
    </recommendedName>
</protein>
<dbReference type="PANTHER" id="PTHR46395:SF1">
    <property type="entry name" value="ADP-RIBOSYLATION FACTOR GTPASE-ACTIVATING PROTEIN 1"/>
    <property type="match status" value="1"/>
</dbReference>
<evidence type="ECO:0000256" key="3">
    <source>
        <dbReference type="ARBA" id="ARBA00022771"/>
    </source>
</evidence>
<dbReference type="Proteomes" id="UP000007110">
    <property type="component" value="Unassembled WGS sequence"/>
</dbReference>
<feature type="region of interest" description="Disordered" evidence="6">
    <location>
        <begin position="146"/>
        <end position="198"/>
    </location>
</feature>
<dbReference type="InParanoid" id="A0A7M7NQ57"/>
<dbReference type="InterPro" id="IPR037278">
    <property type="entry name" value="ARFGAP/RecO"/>
</dbReference>
<dbReference type="GO" id="GO:0032012">
    <property type="term" value="P:regulation of ARF protein signal transduction"/>
    <property type="evidence" value="ECO:0000318"/>
    <property type="project" value="GO_Central"/>
</dbReference>
<dbReference type="EnsemblMetazoa" id="XM_030983059">
    <property type="protein sequence ID" value="XP_030838919"/>
    <property type="gene ID" value="LOC576757"/>
</dbReference>
<dbReference type="RefSeq" id="XP_030838919.1">
    <property type="nucleotide sequence ID" value="XM_030983059.1"/>
</dbReference>
<reference evidence="9" key="1">
    <citation type="submission" date="2015-02" db="EMBL/GenBank/DDBJ databases">
        <title>Genome sequencing for Strongylocentrotus purpuratus.</title>
        <authorList>
            <person name="Murali S."/>
            <person name="Liu Y."/>
            <person name="Vee V."/>
            <person name="English A."/>
            <person name="Wang M."/>
            <person name="Skinner E."/>
            <person name="Han Y."/>
            <person name="Muzny D.M."/>
            <person name="Worley K.C."/>
            <person name="Gibbs R.A."/>
        </authorList>
    </citation>
    <scope>NUCLEOTIDE SEQUENCE</scope>
</reference>
<dbReference type="KEGG" id="spu:576757"/>
<feature type="region of interest" description="Disordered" evidence="6">
    <location>
        <begin position="375"/>
        <end position="533"/>
    </location>
</feature>
<evidence type="ECO:0000256" key="5">
    <source>
        <dbReference type="PROSITE-ProRule" id="PRU00288"/>
    </source>
</evidence>
<reference evidence="8" key="2">
    <citation type="submission" date="2021-01" db="UniProtKB">
        <authorList>
            <consortium name="EnsemblMetazoa"/>
        </authorList>
    </citation>
    <scope>IDENTIFICATION</scope>
</reference>
<dbReference type="CTD" id="55738"/>
<name>A0A7M7NQ57_STRPU</name>
<feature type="compositionally biased region" description="Acidic residues" evidence="6">
    <location>
        <begin position="421"/>
        <end position="431"/>
    </location>
</feature>
<feature type="compositionally biased region" description="Gly residues" evidence="6">
    <location>
        <begin position="161"/>
        <end position="191"/>
    </location>
</feature>
<keyword evidence="2" id="KW-0479">Metal-binding</keyword>
<dbReference type="PANTHER" id="PTHR46395">
    <property type="entry name" value="ADP-RIBOSYLATION FACTOR GTPASE-ACTIVATING PROTEIN 1"/>
    <property type="match status" value="1"/>
</dbReference>
<sequence length="533" mass="57014">MASPRTRRVLKDLRLKNGNNSCYECGTHNPQWASVSYGVWICLECSGKHRGLGVHLSFVRSITMDKWKDSELEKMKAGGNNTAREFIKGQPDYDPNWSFQEKFNSKAAALFRDKVLTEANGETWSIETSKARNHIPYTAKKMNLSAASSSSIHHSNSSPSFGGGRGGGGGGGGGGGLYNSGGAAQPGGGGHGSDDWEMQYGMSKSEITKNKEDYFDRKKAENANRPDNLPPSQGGKYTGFGNTPMPTENQSDAMASLSSGWASFTVGASKFLSATKEGAVKIGSAASQKTQEYAAKMNENMIKPTKEKVNEGTLFTDISTGTKSLASKVAVNTQKGWTDFTKMFSDNPGLEDDMNKPSTGTPLMGDPVAKAQREKLRNMDPNKSDTPLLHDIPTPPRTPEGDGDDWGWGVDDGWRDRKVEEEAERELEATADDGWGSWGNEGTGGGGGGGTLIDFGDEDSSSKVNTSKTKSSTKSSSSKSSSSKKSSSSSSSSTKAAQVNSGKPIASLEDTWDDAGGWDDAAWEELETNPKKD</sequence>
<evidence type="ECO:0000256" key="2">
    <source>
        <dbReference type="ARBA" id="ARBA00022723"/>
    </source>
</evidence>
<dbReference type="GO" id="GO:0000139">
    <property type="term" value="C:Golgi membrane"/>
    <property type="evidence" value="ECO:0000318"/>
    <property type="project" value="GO_Central"/>
</dbReference>
<feature type="compositionally biased region" description="Gly residues" evidence="6">
    <location>
        <begin position="436"/>
        <end position="451"/>
    </location>
</feature>
<feature type="compositionally biased region" description="Low complexity" evidence="6">
    <location>
        <begin position="146"/>
        <end position="160"/>
    </location>
</feature>
<keyword evidence="4" id="KW-0862">Zinc</keyword>
<dbReference type="GO" id="GO:0030100">
    <property type="term" value="P:regulation of endocytosis"/>
    <property type="evidence" value="ECO:0000318"/>
    <property type="project" value="GO_Central"/>
</dbReference>
<feature type="compositionally biased region" description="Acidic residues" evidence="6">
    <location>
        <begin position="510"/>
        <end position="527"/>
    </location>
</feature>
<evidence type="ECO:0000256" key="4">
    <source>
        <dbReference type="ARBA" id="ARBA00022833"/>
    </source>
</evidence>
<dbReference type="FunFam" id="1.10.220.150:FF:000014">
    <property type="entry name" value="ADP-ribosylation factor GTPase-activating protein"/>
    <property type="match status" value="1"/>
</dbReference>
<dbReference type="SUPFAM" id="SSF57863">
    <property type="entry name" value="ArfGap/RecO-like zinc finger"/>
    <property type="match status" value="1"/>
</dbReference>
<evidence type="ECO:0000256" key="6">
    <source>
        <dbReference type="SAM" id="MobiDB-lite"/>
    </source>
</evidence>
<evidence type="ECO:0000259" key="7">
    <source>
        <dbReference type="PROSITE" id="PS50115"/>
    </source>
</evidence>
<dbReference type="InterPro" id="IPR038508">
    <property type="entry name" value="ArfGAP_dom_sf"/>
</dbReference>
<dbReference type="Pfam" id="PF01412">
    <property type="entry name" value="ArfGap"/>
    <property type="match status" value="1"/>
</dbReference>
<feature type="compositionally biased region" description="Low complexity" evidence="6">
    <location>
        <begin position="462"/>
        <end position="495"/>
    </location>
</feature>
<keyword evidence="3 5" id="KW-0863">Zinc-finger</keyword>
<dbReference type="InterPro" id="IPR001164">
    <property type="entry name" value="ArfGAP_dom"/>
</dbReference>
<feature type="domain" description="Arf-GAP" evidence="7">
    <location>
        <begin position="7"/>
        <end position="124"/>
    </location>
</feature>
<dbReference type="SMART" id="SM00105">
    <property type="entry name" value="ArfGap"/>
    <property type="match status" value="1"/>
</dbReference>